<comment type="caution">
    <text evidence="2">The sequence shown here is derived from an EMBL/GenBank/DDBJ whole genome shotgun (WGS) entry which is preliminary data.</text>
</comment>
<dbReference type="AlphaFoldDB" id="A0A7W3R799"/>
<feature type="transmembrane region" description="Helical" evidence="1">
    <location>
        <begin position="70"/>
        <end position="93"/>
    </location>
</feature>
<proteinExistence type="predicted"/>
<organism evidence="2 3">
    <name type="scientific">Thermomonospora cellulosilytica</name>
    <dbReference type="NCBI Taxonomy" id="1411118"/>
    <lineage>
        <taxon>Bacteria</taxon>
        <taxon>Bacillati</taxon>
        <taxon>Actinomycetota</taxon>
        <taxon>Actinomycetes</taxon>
        <taxon>Streptosporangiales</taxon>
        <taxon>Thermomonosporaceae</taxon>
        <taxon>Thermomonospora</taxon>
    </lineage>
</organism>
<protein>
    <recommendedName>
        <fullName evidence="4">DUF4190 domain-containing protein</fullName>
    </recommendedName>
</protein>
<evidence type="ECO:0000313" key="3">
    <source>
        <dbReference type="Proteomes" id="UP000539313"/>
    </source>
</evidence>
<evidence type="ECO:0008006" key="4">
    <source>
        <dbReference type="Google" id="ProtNLM"/>
    </source>
</evidence>
<feature type="transmembrane region" description="Helical" evidence="1">
    <location>
        <begin position="28"/>
        <end position="50"/>
    </location>
</feature>
<dbReference type="EMBL" id="JACJII010000001">
    <property type="protein sequence ID" value="MBA9002100.1"/>
    <property type="molecule type" value="Genomic_DNA"/>
</dbReference>
<name>A0A7W3R799_9ACTN</name>
<keyword evidence="1" id="KW-0812">Transmembrane</keyword>
<sequence length="96" mass="9815">MSHAAPVPVKLPLGVQADGTLTRTAASIGFVLGTVAVLTLLPFGVLGIVLNNMGLERVQTAPDKARTLVSWSWIVLAAASVLGLVLIAGALAMQGR</sequence>
<gene>
    <name evidence="2" type="ORF">HNR21_000982</name>
</gene>
<keyword evidence="1" id="KW-1133">Transmembrane helix</keyword>
<keyword evidence="1" id="KW-0472">Membrane</keyword>
<evidence type="ECO:0000313" key="2">
    <source>
        <dbReference type="EMBL" id="MBA9002100.1"/>
    </source>
</evidence>
<dbReference type="Proteomes" id="UP000539313">
    <property type="component" value="Unassembled WGS sequence"/>
</dbReference>
<evidence type="ECO:0000256" key="1">
    <source>
        <dbReference type="SAM" id="Phobius"/>
    </source>
</evidence>
<keyword evidence="3" id="KW-1185">Reference proteome</keyword>
<dbReference type="RefSeq" id="WP_182704240.1">
    <property type="nucleotide sequence ID" value="NZ_JACJII010000001.1"/>
</dbReference>
<reference evidence="2 3" key="1">
    <citation type="submission" date="2020-08" db="EMBL/GenBank/DDBJ databases">
        <title>Sequencing the genomes of 1000 actinobacteria strains.</title>
        <authorList>
            <person name="Klenk H.-P."/>
        </authorList>
    </citation>
    <scope>NUCLEOTIDE SEQUENCE [LARGE SCALE GENOMIC DNA]</scope>
    <source>
        <strain evidence="2 3">DSM 45823</strain>
    </source>
</reference>
<accession>A0A7W3R799</accession>